<evidence type="ECO:0000256" key="2">
    <source>
        <dbReference type="ARBA" id="ARBA00022840"/>
    </source>
</evidence>
<name>A0A0L0G173_9EUKA</name>
<dbReference type="Gene3D" id="1.10.3710.10">
    <property type="entry name" value="DNA polymerase III clamp loader subunits, C-terminal domain"/>
    <property type="match status" value="1"/>
</dbReference>
<dbReference type="STRING" id="667725.A0A0L0G173"/>
<dbReference type="Pfam" id="PF16193">
    <property type="entry name" value="AAA_assoc_2"/>
    <property type="match status" value="1"/>
</dbReference>
<dbReference type="GO" id="GO:0008047">
    <property type="term" value="F:enzyme activator activity"/>
    <property type="evidence" value="ECO:0007669"/>
    <property type="project" value="TreeGrafter"/>
</dbReference>
<reference evidence="6 7" key="1">
    <citation type="submission" date="2011-02" db="EMBL/GenBank/DDBJ databases">
        <title>The Genome Sequence of Sphaeroforma arctica JP610.</title>
        <authorList>
            <consortium name="The Broad Institute Genome Sequencing Platform"/>
            <person name="Russ C."/>
            <person name="Cuomo C."/>
            <person name="Young S.K."/>
            <person name="Zeng Q."/>
            <person name="Gargeya S."/>
            <person name="Alvarado L."/>
            <person name="Berlin A."/>
            <person name="Chapman S.B."/>
            <person name="Chen Z."/>
            <person name="Freedman E."/>
            <person name="Gellesch M."/>
            <person name="Goldberg J."/>
            <person name="Griggs A."/>
            <person name="Gujja S."/>
            <person name="Heilman E."/>
            <person name="Heiman D."/>
            <person name="Howarth C."/>
            <person name="Mehta T."/>
            <person name="Neiman D."/>
            <person name="Pearson M."/>
            <person name="Roberts A."/>
            <person name="Saif S."/>
            <person name="Shea T."/>
            <person name="Shenoy N."/>
            <person name="Sisk P."/>
            <person name="Stolte C."/>
            <person name="Sykes S."/>
            <person name="White J."/>
            <person name="Yandava C."/>
            <person name="Burger G."/>
            <person name="Gray M.W."/>
            <person name="Holland P.W.H."/>
            <person name="King N."/>
            <person name="Lang F.B.F."/>
            <person name="Roger A.J."/>
            <person name="Ruiz-Trillo I."/>
            <person name="Haas B."/>
            <person name="Nusbaum C."/>
            <person name="Birren B."/>
        </authorList>
    </citation>
    <scope>NUCLEOTIDE SEQUENCE [LARGE SCALE GENOMIC DNA]</scope>
    <source>
        <strain evidence="6 7">JP610</strain>
    </source>
</reference>
<sequence length="342" mass="37554">MCIVVRGKSQERGLITLIGATTENPSFSCNAALLSRCRVVTFEQLTQDELLTILNRALDTANPKVENDSTTTAADTLQQEIDALTYIANIADGDARNGLNMLEVSLTSQSVRKEDATDTPVQLEGVTKTKQARITVETVQAAIQKTHFLYDRAGEGHYNTISALHKSLRGSDANAGIYWLTRMLAAGEDPLYVARRLIKFASEDVGIADPQALPQAIAAYDASAKIGMPECGVCLAQCVVYLAAAPKSVSVYRAYSMALQLNKTAPAYPVPFHLRNAPTKLMKDIGYKKGYLYNPDHTEEECAGQTYLPDELLGTQFYIPDEPPDPERTVSEQQEKIRDHIH</sequence>
<dbReference type="PANTHER" id="PTHR13779:SF7">
    <property type="entry name" value="ATPASE WRNIP1"/>
    <property type="match status" value="1"/>
</dbReference>
<keyword evidence="2" id="KW-0067">ATP-binding</keyword>
<dbReference type="InterPro" id="IPR051314">
    <property type="entry name" value="AAA_ATPase_RarA/MGS1/WRNIP1"/>
</dbReference>
<keyword evidence="1" id="KW-0547">Nucleotide-binding</keyword>
<dbReference type="CDD" id="cd18139">
    <property type="entry name" value="HLD_clamp_RarA"/>
    <property type="match status" value="1"/>
</dbReference>
<accession>A0A0L0G173</accession>
<dbReference type="FunFam" id="1.20.272.10:FF:000001">
    <property type="entry name" value="Putative AAA family ATPase"/>
    <property type="match status" value="1"/>
</dbReference>
<feature type="domain" description="AAA C-terminal" evidence="5">
    <location>
        <begin position="77"/>
        <end position="169"/>
    </location>
</feature>
<organism evidence="6 7">
    <name type="scientific">Sphaeroforma arctica JP610</name>
    <dbReference type="NCBI Taxonomy" id="667725"/>
    <lineage>
        <taxon>Eukaryota</taxon>
        <taxon>Ichthyosporea</taxon>
        <taxon>Ichthyophonida</taxon>
        <taxon>Sphaeroforma</taxon>
    </lineage>
</organism>
<feature type="domain" description="MgsA AAA+ ATPase C-terminal" evidence="4">
    <location>
        <begin position="170"/>
        <end position="337"/>
    </location>
</feature>
<dbReference type="PANTHER" id="PTHR13779">
    <property type="entry name" value="WERNER HELICASE-INTERACTING PROTEIN 1 FAMILY MEMBER"/>
    <property type="match status" value="1"/>
</dbReference>
<dbReference type="GeneID" id="25905659"/>
<dbReference type="GO" id="GO:0005634">
    <property type="term" value="C:nucleus"/>
    <property type="evidence" value="ECO:0007669"/>
    <property type="project" value="TreeGrafter"/>
</dbReference>
<dbReference type="GO" id="GO:0000731">
    <property type="term" value="P:DNA synthesis involved in DNA repair"/>
    <property type="evidence" value="ECO:0007669"/>
    <property type="project" value="TreeGrafter"/>
</dbReference>
<dbReference type="AlphaFoldDB" id="A0A0L0G173"/>
<dbReference type="GO" id="GO:0006261">
    <property type="term" value="P:DNA-templated DNA replication"/>
    <property type="evidence" value="ECO:0007669"/>
    <property type="project" value="TreeGrafter"/>
</dbReference>
<feature type="compositionally biased region" description="Basic and acidic residues" evidence="3">
    <location>
        <begin position="325"/>
        <end position="342"/>
    </location>
</feature>
<protein>
    <submittedName>
        <fullName evidence="6">ATPase</fullName>
    </submittedName>
</protein>
<dbReference type="GO" id="GO:0003677">
    <property type="term" value="F:DNA binding"/>
    <property type="evidence" value="ECO:0007669"/>
    <property type="project" value="InterPro"/>
</dbReference>
<dbReference type="Gene3D" id="1.10.8.60">
    <property type="match status" value="1"/>
</dbReference>
<dbReference type="InterPro" id="IPR021886">
    <property type="entry name" value="MgsA_C"/>
</dbReference>
<dbReference type="EMBL" id="KQ241915">
    <property type="protein sequence ID" value="KNC82559.1"/>
    <property type="molecule type" value="Genomic_DNA"/>
</dbReference>
<feature type="region of interest" description="Disordered" evidence="3">
    <location>
        <begin position="320"/>
        <end position="342"/>
    </location>
</feature>
<dbReference type="InterPro" id="IPR027417">
    <property type="entry name" value="P-loop_NTPase"/>
</dbReference>
<dbReference type="InterPro" id="IPR032423">
    <property type="entry name" value="AAA_assoc_2"/>
</dbReference>
<dbReference type="Pfam" id="PF12002">
    <property type="entry name" value="MgsA_C"/>
    <property type="match status" value="1"/>
</dbReference>
<evidence type="ECO:0000256" key="3">
    <source>
        <dbReference type="SAM" id="MobiDB-lite"/>
    </source>
</evidence>
<dbReference type="eggNOG" id="KOG2028">
    <property type="taxonomic scope" value="Eukaryota"/>
</dbReference>
<dbReference type="InterPro" id="IPR008921">
    <property type="entry name" value="DNA_pol3_clamp-load_cplx_C"/>
</dbReference>
<evidence type="ECO:0000313" key="7">
    <source>
        <dbReference type="Proteomes" id="UP000054560"/>
    </source>
</evidence>
<dbReference type="SUPFAM" id="SSF48019">
    <property type="entry name" value="post-AAA+ oligomerization domain-like"/>
    <property type="match status" value="1"/>
</dbReference>
<evidence type="ECO:0000256" key="1">
    <source>
        <dbReference type="ARBA" id="ARBA00022741"/>
    </source>
</evidence>
<dbReference type="OrthoDB" id="10265467at2759"/>
<gene>
    <name evidence="6" type="ORF">SARC_05155</name>
</gene>
<dbReference type="Gene3D" id="1.20.272.10">
    <property type="match status" value="1"/>
</dbReference>
<proteinExistence type="predicted"/>
<evidence type="ECO:0000259" key="4">
    <source>
        <dbReference type="Pfam" id="PF12002"/>
    </source>
</evidence>
<dbReference type="SUPFAM" id="SSF52540">
    <property type="entry name" value="P-loop containing nucleoside triphosphate hydrolases"/>
    <property type="match status" value="1"/>
</dbReference>
<keyword evidence="7" id="KW-1185">Reference proteome</keyword>
<dbReference type="RefSeq" id="XP_014156461.1">
    <property type="nucleotide sequence ID" value="XM_014300986.1"/>
</dbReference>
<dbReference type="GO" id="GO:0017116">
    <property type="term" value="F:single-stranded DNA helicase activity"/>
    <property type="evidence" value="ECO:0007669"/>
    <property type="project" value="TreeGrafter"/>
</dbReference>
<evidence type="ECO:0000259" key="5">
    <source>
        <dbReference type="Pfam" id="PF16193"/>
    </source>
</evidence>
<dbReference type="Proteomes" id="UP000054560">
    <property type="component" value="Unassembled WGS sequence"/>
</dbReference>
<evidence type="ECO:0000313" key="6">
    <source>
        <dbReference type="EMBL" id="KNC82559.1"/>
    </source>
</evidence>
<dbReference type="GO" id="GO:0005524">
    <property type="term" value="F:ATP binding"/>
    <property type="evidence" value="ECO:0007669"/>
    <property type="project" value="UniProtKB-KW"/>
</dbReference>